<dbReference type="RefSeq" id="WP_271426599.1">
    <property type="nucleotide sequence ID" value="NZ_JAQIPB010000001.1"/>
</dbReference>
<dbReference type="Pfam" id="PF09949">
    <property type="entry name" value="APP1_cat"/>
    <property type="match status" value="1"/>
</dbReference>
<dbReference type="PANTHER" id="PTHR28208:SF1">
    <property type="entry name" value="FILAMENT ORGANIZATION PROTEIN APP1-LIKE, PUTATIVE (AFU_ORTHOLOGUE AFUA_1G06650)-RELATED"/>
    <property type="match status" value="1"/>
</dbReference>
<dbReference type="Proteomes" id="UP001212602">
    <property type="component" value="Unassembled WGS sequence"/>
</dbReference>
<organism evidence="2 3">
    <name type="scientific">Xenophilus arseniciresistens</name>
    <dbReference type="NCBI Taxonomy" id="1283306"/>
    <lineage>
        <taxon>Bacteria</taxon>
        <taxon>Pseudomonadati</taxon>
        <taxon>Pseudomonadota</taxon>
        <taxon>Betaproteobacteria</taxon>
        <taxon>Burkholderiales</taxon>
        <taxon>Comamonadaceae</taxon>
        <taxon>Xenophilus</taxon>
    </lineage>
</organism>
<evidence type="ECO:0000259" key="1">
    <source>
        <dbReference type="Pfam" id="PF09949"/>
    </source>
</evidence>
<proteinExistence type="predicted"/>
<gene>
    <name evidence="2" type="ORF">PGB34_03100</name>
</gene>
<comment type="caution">
    <text evidence="2">The sequence shown here is derived from an EMBL/GenBank/DDBJ whole genome shotgun (WGS) entry which is preliminary data.</text>
</comment>
<name>A0AAE3SZ08_9BURK</name>
<reference evidence="2" key="1">
    <citation type="submission" date="2023-01" db="EMBL/GenBank/DDBJ databases">
        <title>Xenophilus mangrovi sp. nov., isolated from soil of Mangrove nature reserve.</title>
        <authorList>
            <person name="Xu S."/>
            <person name="Liu Z."/>
            <person name="Xu Y."/>
        </authorList>
    </citation>
    <scope>NUCLEOTIDE SEQUENCE</scope>
    <source>
        <strain evidence="2">YW8</strain>
    </source>
</reference>
<dbReference type="InterPro" id="IPR006311">
    <property type="entry name" value="TAT_signal"/>
</dbReference>
<sequence length="371" mass="41240">MEREAPAPCGAATRRHLLQRAALLAALMAAWPGRARARALRADEQVLFVPAIARWLDAQRVEVDIHAWVYERERRRGVQALFARYLGLDRATLPAEDRARFDARCALFLTDSERAKVVDLVFDAPLQSQPHALPPTDAAGRSQARIVLDARALPPDARTVGFRAQLTEGDARQFLGHALLVPEDGLSVVSDIDDTVKITQVNDRREMLLNTFVRPFQAAPGLSAHFRRLAKAEGTRFHYLSASPFQLAPALEDFLQTEAFPAGSLHLRESTRWNTLIPGSGDSRAHKLGVIERLLADFPRRRFLLVGDSGEADPEIYAQVARQHPTRIAAIVIRDVQAEGRAAARFVQNFAGLPEGLWHLLPPEGEPWPQI</sequence>
<keyword evidence="3" id="KW-1185">Reference proteome</keyword>
<evidence type="ECO:0000313" key="3">
    <source>
        <dbReference type="Proteomes" id="UP001212602"/>
    </source>
</evidence>
<dbReference type="GO" id="GO:0008195">
    <property type="term" value="F:phosphatidate phosphatase activity"/>
    <property type="evidence" value="ECO:0007669"/>
    <property type="project" value="InterPro"/>
</dbReference>
<dbReference type="PANTHER" id="PTHR28208">
    <property type="entry name" value="PHOSPHATIDATE PHOSPHATASE APP1"/>
    <property type="match status" value="1"/>
</dbReference>
<dbReference type="EMBL" id="JAQIPB010000001">
    <property type="protein sequence ID" value="MDA7415341.1"/>
    <property type="molecule type" value="Genomic_DNA"/>
</dbReference>
<dbReference type="PROSITE" id="PS51318">
    <property type="entry name" value="TAT"/>
    <property type="match status" value="1"/>
</dbReference>
<accession>A0AAE3SZ08</accession>
<dbReference type="InterPro" id="IPR052935">
    <property type="entry name" value="Mg2+_PAP"/>
</dbReference>
<protein>
    <submittedName>
        <fullName evidence="2">App1 family protein</fullName>
    </submittedName>
</protein>
<evidence type="ECO:0000313" key="2">
    <source>
        <dbReference type="EMBL" id="MDA7415341.1"/>
    </source>
</evidence>
<dbReference type="AlphaFoldDB" id="A0AAE3SZ08"/>
<dbReference type="InterPro" id="IPR019236">
    <property type="entry name" value="APP1_cat"/>
</dbReference>
<feature type="domain" description="Phosphatidate phosphatase APP1 catalytic" evidence="1">
    <location>
        <begin position="187"/>
        <end position="335"/>
    </location>
</feature>